<dbReference type="PROSITE" id="PS00187">
    <property type="entry name" value="TPP_ENZYMES"/>
    <property type="match status" value="1"/>
</dbReference>
<dbReference type="SUPFAM" id="SSF52518">
    <property type="entry name" value="Thiamin diphosphate-binding fold (THDP-binding)"/>
    <property type="match status" value="2"/>
</dbReference>
<evidence type="ECO:0000313" key="6">
    <source>
        <dbReference type="EMBL" id="SFT03148.1"/>
    </source>
</evidence>
<evidence type="ECO:0000256" key="2">
    <source>
        <dbReference type="ARBA" id="ARBA00022679"/>
    </source>
</evidence>
<dbReference type="EMBL" id="FPAJ01000004">
    <property type="protein sequence ID" value="SFT03148.1"/>
    <property type="molecule type" value="Genomic_DNA"/>
</dbReference>
<evidence type="ECO:0000259" key="4">
    <source>
        <dbReference type="Pfam" id="PF02775"/>
    </source>
</evidence>
<dbReference type="InterPro" id="IPR012001">
    <property type="entry name" value="Thiamin_PyroP_enz_TPP-bd_dom"/>
</dbReference>
<dbReference type="InterPro" id="IPR000399">
    <property type="entry name" value="TPP-bd_CS"/>
</dbReference>
<dbReference type="CDD" id="cd07035">
    <property type="entry name" value="TPP_PYR_POX_like"/>
    <property type="match status" value="1"/>
</dbReference>
<protein>
    <submittedName>
        <fullName evidence="6">Acetolactate synthase-1/2/3 large subunit</fullName>
    </submittedName>
</protein>
<evidence type="ECO:0000256" key="1">
    <source>
        <dbReference type="ARBA" id="ARBA00007812"/>
    </source>
</evidence>
<keyword evidence="7" id="KW-1185">Reference proteome</keyword>
<evidence type="ECO:0000256" key="3">
    <source>
        <dbReference type="ARBA" id="ARBA00023052"/>
    </source>
</evidence>
<evidence type="ECO:0000259" key="5">
    <source>
        <dbReference type="Pfam" id="PF02776"/>
    </source>
</evidence>
<feature type="domain" description="Thiamine pyrophosphate enzyme N-terminal TPP-binding" evidence="5">
    <location>
        <begin position="9"/>
        <end position="114"/>
    </location>
</feature>
<dbReference type="Proteomes" id="UP000199239">
    <property type="component" value="Unassembled WGS sequence"/>
</dbReference>
<name>A0A1I6UP16_9RHOB</name>
<keyword evidence="2" id="KW-0808">Transferase</keyword>
<evidence type="ECO:0000313" key="7">
    <source>
        <dbReference type="Proteomes" id="UP000199239"/>
    </source>
</evidence>
<dbReference type="Pfam" id="PF02775">
    <property type="entry name" value="TPP_enzyme_C"/>
    <property type="match status" value="1"/>
</dbReference>
<proteinExistence type="inferred from homology"/>
<keyword evidence="3" id="KW-0786">Thiamine pyrophosphate</keyword>
<dbReference type="GO" id="GO:0044281">
    <property type="term" value="P:small molecule metabolic process"/>
    <property type="evidence" value="ECO:0007669"/>
    <property type="project" value="UniProtKB-ARBA"/>
</dbReference>
<dbReference type="GO" id="GO:0000287">
    <property type="term" value="F:magnesium ion binding"/>
    <property type="evidence" value="ECO:0007669"/>
    <property type="project" value="InterPro"/>
</dbReference>
<dbReference type="NCBIfam" id="NF005760">
    <property type="entry name" value="PRK07586.1"/>
    <property type="match status" value="1"/>
</dbReference>
<dbReference type="GO" id="GO:0030976">
    <property type="term" value="F:thiamine pyrophosphate binding"/>
    <property type="evidence" value="ECO:0007669"/>
    <property type="project" value="InterPro"/>
</dbReference>
<dbReference type="CDD" id="cd02002">
    <property type="entry name" value="TPP_BFDC"/>
    <property type="match status" value="1"/>
</dbReference>
<accession>A0A1I6UP16</accession>
<dbReference type="GO" id="GO:0003984">
    <property type="term" value="F:acetolactate synthase activity"/>
    <property type="evidence" value="ECO:0007669"/>
    <property type="project" value="TreeGrafter"/>
</dbReference>
<dbReference type="PANTHER" id="PTHR18968">
    <property type="entry name" value="THIAMINE PYROPHOSPHATE ENZYMES"/>
    <property type="match status" value="1"/>
</dbReference>
<dbReference type="PANTHER" id="PTHR18968:SF86">
    <property type="entry name" value="ACETOLACTATE SYNTHASE LARGE SUBUNIT ILVX-RELATED"/>
    <property type="match status" value="1"/>
</dbReference>
<feature type="domain" description="Thiamine pyrophosphate enzyme TPP-binding" evidence="4">
    <location>
        <begin position="382"/>
        <end position="519"/>
    </location>
</feature>
<sequence length="522" mass="54063">MSTQDDTPMNGAESLVKTLLDSGLDTCFTNPGTSEMHFVAALDHVPGMRSILVLQEDVATGAADGYFRMAGKPACTLLHLGPGLANGLSNLHNAKKAGSGVVNIVGEHAVSHIELDAPLTSDIEGIARPVSHWVHTSLSATDVGADAAKAVHAANVAPGQVATLMLPSDTAWNDGGKVAAPLAATPRPSYDQDALEIAIAALSGPDSLLLLGGAALDEQTLETAGRIAAKTGCKLLCEWANSKLERGAGRVIINRVPYPIDQALEALAPFKRIVLVGARAPIGFFAYPGKPAILTAPGTDIIELCQTSQDIAGALDALCTGADAQNTAPAKVAQSVVPDKPNGPLDPDGIASVLSRVIPENAIVVDEAITTGRAFFPVTAGAPRHTWLNNCGGSIGYGLPVSIGAAVACPDRKVLALVGDGSAMYTIQALWTLAREQLDVTIVIFANRVYKILRGELTNVGVTNAGPKAMDMLSLDQPTLKFVEMAQSMGVEATQVTDCEALELAIETGLATKGPYLIEAVL</sequence>
<dbReference type="InterPro" id="IPR045229">
    <property type="entry name" value="TPP_enz"/>
</dbReference>
<gene>
    <name evidence="6" type="ORF">SAMN04488040_2875</name>
</gene>
<dbReference type="InterPro" id="IPR029061">
    <property type="entry name" value="THDP-binding"/>
</dbReference>
<comment type="similarity">
    <text evidence="1">Belongs to the TPP enzyme family.</text>
</comment>
<organism evidence="6 7">
    <name type="scientific">Sulfitobacter marinus</name>
    <dbReference type="NCBI Taxonomy" id="394264"/>
    <lineage>
        <taxon>Bacteria</taxon>
        <taxon>Pseudomonadati</taxon>
        <taxon>Pseudomonadota</taxon>
        <taxon>Alphaproteobacteria</taxon>
        <taxon>Rhodobacterales</taxon>
        <taxon>Roseobacteraceae</taxon>
        <taxon>Sulfitobacter</taxon>
    </lineage>
</organism>
<dbReference type="InterPro" id="IPR011766">
    <property type="entry name" value="TPP_enzyme_TPP-bd"/>
</dbReference>
<reference evidence="7" key="1">
    <citation type="submission" date="2016-10" db="EMBL/GenBank/DDBJ databases">
        <authorList>
            <person name="Varghese N."/>
            <person name="Submissions S."/>
        </authorList>
    </citation>
    <scope>NUCLEOTIDE SEQUENCE [LARGE SCALE GENOMIC DNA]</scope>
    <source>
        <strain evidence="7">DSM 23422</strain>
    </source>
</reference>
<dbReference type="Gene3D" id="3.40.50.970">
    <property type="match status" value="2"/>
</dbReference>
<dbReference type="STRING" id="394264.SAMN04488040_2875"/>
<dbReference type="AlphaFoldDB" id="A0A1I6UP16"/>
<dbReference type="GO" id="GO:0050660">
    <property type="term" value="F:flavin adenine dinucleotide binding"/>
    <property type="evidence" value="ECO:0007669"/>
    <property type="project" value="TreeGrafter"/>
</dbReference>
<dbReference type="Pfam" id="PF02776">
    <property type="entry name" value="TPP_enzyme_N"/>
    <property type="match status" value="1"/>
</dbReference>